<organism evidence="1 2">
    <name type="scientific">Zancudomyces culisetae</name>
    <name type="common">Gut fungus</name>
    <name type="synonym">Smittium culisetae</name>
    <dbReference type="NCBI Taxonomy" id="1213189"/>
    <lineage>
        <taxon>Eukaryota</taxon>
        <taxon>Fungi</taxon>
        <taxon>Fungi incertae sedis</taxon>
        <taxon>Zoopagomycota</taxon>
        <taxon>Kickxellomycotina</taxon>
        <taxon>Harpellomycetes</taxon>
        <taxon>Harpellales</taxon>
        <taxon>Legeriomycetaceae</taxon>
        <taxon>Zancudomyces</taxon>
    </lineage>
</organism>
<feature type="non-terminal residue" evidence="1">
    <location>
        <position position="33"/>
    </location>
</feature>
<sequence>MLSCPLYDSTPSPKQRCPHRVLFVGTFLAWTLM</sequence>
<gene>
    <name evidence="1" type="ORF">AX774_g3013</name>
</gene>
<dbReference type="EMBL" id="LSSK01000398">
    <property type="protein sequence ID" value="OMH83481.1"/>
    <property type="molecule type" value="Genomic_DNA"/>
</dbReference>
<proteinExistence type="predicted"/>
<name>A0A1R1PRB5_ZANCU</name>
<dbReference type="Proteomes" id="UP000188320">
    <property type="component" value="Unassembled WGS sequence"/>
</dbReference>
<evidence type="ECO:0000313" key="2">
    <source>
        <dbReference type="Proteomes" id="UP000188320"/>
    </source>
</evidence>
<accession>A0A1R1PRB5</accession>
<dbReference type="AlphaFoldDB" id="A0A1R1PRB5"/>
<protein>
    <submittedName>
        <fullName evidence="1">Uncharacterized protein</fullName>
    </submittedName>
</protein>
<reference evidence="2" key="1">
    <citation type="submission" date="2017-01" db="EMBL/GenBank/DDBJ databases">
        <authorList>
            <person name="Wang Y."/>
            <person name="White M."/>
            <person name="Kvist S."/>
            <person name="Moncalvo J.-M."/>
        </authorList>
    </citation>
    <scope>NUCLEOTIDE SEQUENCE [LARGE SCALE GENOMIC DNA]</scope>
    <source>
        <strain evidence="2">COL-18-3</strain>
    </source>
</reference>
<keyword evidence="2" id="KW-1185">Reference proteome</keyword>
<comment type="caution">
    <text evidence="1">The sequence shown here is derived from an EMBL/GenBank/DDBJ whole genome shotgun (WGS) entry which is preliminary data.</text>
</comment>
<evidence type="ECO:0000313" key="1">
    <source>
        <dbReference type="EMBL" id="OMH83481.1"/>
    </source>
</evidence>